<dbReference type="AlphaFoldDB" id="A0AA37SNJ7"/>
<keyword evidence="1" id="KW-0812">Transmembrane</keyword>
<reference evidence="2" key="2">
    <citation type="submission" date="2023-01" db="EMBL/GenBank/DDBJ databases">
        <title>Draft genome sequence of Portibacter lacus strain NBRC 108769.</title>
        <authorList>
            <person name="Sun Q."/>
            <person name="Mori K."/>
        </authorList>
    </citation>
    <scope>NUCLEOTIDE SEQUENCE</scope>
    <source>
        <strain evidence="2">NBRC 108769</strain>
    </source>
</reference>
<comment type="caution">
    <text evidence="2">The sequence shown here is derived from an EMBL/GenBank/DDBJ whole genome shotgun (WGS) entry which is preliminary data.</text>
</comment>
<keyword evidence="3" id="KW-1185">Reference proteome</keyword>
<evidence type="ECO:0000313" key="3">
    <source>
        <dbReference type="Proteomes" id="UP001156666"/>
    </source>
</evidence>
<dbReference type="RefSeq" id="WP_235294533.1">
    <property type="nucleotide sequence ID" value="NZ_BSOH01000001.1"/>
</dbReference>
<feature type="transmembrane region" description="Helical" evidence="1">
    <location>
        <begin position="7"/>
        <end position="23"/>
    </location>
</feature>
<dbReference type="EMBL" id="BSOH01000001">
    <property type="protein sequence ID" value="GLR15888.1"/>
    <property type="molecule type" value="Genomic_DNA"/>
</dbReference>
<protein>
    <recommendedName>
        <fullName evidence="4">DUF5683 domain-containing protein</fullName>
    </recommendedName>
</protein>
<keyword evidence="1" id="KW-1133">Transmembrane helix</keyword>
<accession>A0AA37SNJ7</accession>
<gene>
    <name evidence="2" type="ORF">GCM10007940_05030</name>
</gene>
<organism evidence="2 3">
    <name type="scientific">Portibacter lacus</name>
    <dbReference type="NCBI Taxonomy" id="1099794"/>
    <lineage>
        <taxon>Bacteria</taxon>
        <taxon>Pseudomonadati</taxon>
        <taxon>Bacteroidota</taxon>
        <taxon>Saprospiria</taxon>
        <taxon>Saprospirales</taxon>
        <taxon>Haliscomenobacteraceae</taxon>
        <taxon>Portibacter</taxon>
    </lineage>
</organism>
<evidence type="ECO:0008006" key="4">
    <source>
        <dbReference type="Google" id="ProtNLM"/>
    </source>
</evidence>
<keyword evidence="1" id="KW-0472">Membrane</keyword>
<dbReference type="Proteomes" id="UP001156666">
    <property type="component" value="Unassembled WGS sequence"/>
</dbReference>
<sequence>MRLIDPITIRAIIIIFLVFAFSFDCNGQTNDNATRLDSSALDSTQIVAFQEEAFHFYNLFFESVLNMLDQDISMDDRYRSRSVLVGLFHNISPQYISDIIDSYLPENYNPSQYSQAILEIDTESPIYYKKFKFGDDFSEVKTISKKLDSDESIIKVYTFYKYLLEGLITSGHIDASLVNKPSFNAYENDLLKSVEFRIDQNKNNTYELSLEYIKIEDKRNLNLAGVAKNIKKSKYDWSDKATEDFVKAAVDSATAKGIKLLPTIPPFEKIEIDQAYIDKISVKDSTKYQAPLAQDYLIPGIGHMKYGRYKTSRVSRTIFYSGLFVTSAGYSIYSKYKSNKYYNQHASAETFRIADSDLYNANKHNKRFLISGGIALGTFITNAAHIQLNHFIQLKRFKNAGYKHLKSNNAEVKEETISIGFEISADPDQFISFQANF</sequence>
<proteinExistence type="predicted"/>
<reference evidence="2" key="1">
    <citation type="journal article" date="2014" name="Int. J. Syst. Evol. Microbiol.">
        <title>Complete genome sequence of Corynebacterium casei LMG S-19264T (=DSM 44701T), isolated from a smear-ripened cheese.</title>
        <authorList>
            <consortium name="US DOE Joint Genome Institute (JGI-PGF)"/>
            <person name="Walter F."/>
            <person name="Albersmeier A."/>
            <person name="Kalinowski J."/>
            <person name="Ruckert C."/>
        </authorList>
    </citation>
    <scope>NUCLEOTIDE SEQUENCE</scope>
    <source>
        <strain evidence="2">NBRC 108769</strain>
    </source>
</reference>
<evidence type="ECO:0000313" key="2">
    <source>
        <dbReference type="EMBL" id="GLR15888.1"/>
    </source>
</evidence>
<evidence type="ECO:0000256" key="1">
    <source>
        <dbReference type="SAM" id="Phobius"/>
    </source>
</evidence>
<name>A0AA37SNJ7_9BACT</name>